<reference evidence="1" key="1">
    <citation type="journal article" date="2014" name="Insect Biochem. Mol. Biol.">
        <title>An insight into the sialome of the frog biting fly, Corethrella appendiculata.</title>
        <authorList>
            <person name="Ribeiro J.M.C."/>
            <person name="Chagas A.C."/>
            <person name="Pham V.M."/>
            <person name="Lounibos L.P."/>
            <person name="Calvo E."/>
        </authorList>
    </citation>
    <scope>NUCLEOTIDE SEQUENCE</scope>
    <source>
        <tissue evidence="1">Salivary glands</tissue>
    </source>
</reference>
<sequence>MCILFLFADPKSLINGYKLILISNRDEFYARPAKQAAPWEENECVFGGRDMEPGREGGTWLALGFHDKIIKVGALLNITGEARRINARGRGPIVADYVKGNTSNSNYSKKLLENDNFSSFNFVTVELDVLNDSATILHTSNVPNNTQKCEQSKALGFGNSPYTTPLEKVKAGTEKFQNIIDNKENFKDKITLIEKLLSLLQEREKHWPDNELQKRAPNWGENLSSIYVKMPEAGYGSRTRTVILVDENNKIDFIEETMNTFDPNEKWERIHLNHQL</sequence>
<dbReference type="GO" id="GO:0007030">
    <property type="term" value="P:Golgi organization"/>
    <property type="evidence" value="ECO:0007669"/>
    <property type="project" value="TreeGrafter"/>
</dbReference>
<dbReference type="GO" id="GO:0005794">
    <property type="term" value="C:Golgi apparatus"/>
    <property type="evidence" value="ECO:0007669"/>
    <property type="project" value="TreeGrafter"/>
</dbReference>
<accession>U5ETR2</accession>
<proteinExistence type="evidence at transcript level"/>
<dbReference type="Pfam" id="PF05742">
    <property type="entry name" value="TANGO2"/>
    <property type="match status" value="1"/>
</dbReference>
<dbReference type="PANTHER" id="PTHR17985">
    <property type="entry name" value="SER/THR-RICH PROTEIN T10 IN DGCR REGION"/>
    <property type="match status" value="1"/>
</dbReference>
<dbReference type="InterPro" id="IPR008551">
    <property type="entry name" value="TANGO2"/>
</dbReference>
<evidence type="ECO:0000313" key="1">
    <source>
        <dbReference type="EMBL" id="JAB58083.1"/>
    </source>
</evidence>
<dbReference type="AlphaFoldDB" id="U5ETR2"/>
<protein>
    <submittedName>
        <fullName evidence="1">Putative transport and golgi organization 2</fullName>
    </submittedName>
</protein>
<dbReference type="GO" id="GO:0009306">
    <property type="term" value="P:protein secretion"/>
    <property type="evidence" value="ECO:0007669"/>
    <property type="project" value="TreeGrafter"/>
</dbReference>
<dbReference type="EMBL" id="GANO01001788">
    <property type="protein sequence ID" value="JAB58083.1"/>
    <property type="molecule type" value="mRNA"/>
</dbReference>
<name>U5ETR2_9DIPT</name>
<dbReference type="PANTHER" id="PTHR17985:SF8">
    <property type="entry name" value="TRANSPORT AND GOLGI ORGANIZATION PROTEIN 2 HOMOLOG"/>
    <property type="match status" value="1"/>
</dbReference>
<organism evidence="1">
    <name type="scientific">Corethrella appendiculata</name>
    <dbReference type="NCBI Taxonomy" id="1370023"/>
    <lineage>
        <taxon>Eukaryota</taxon>
        <taxon>Metazoa</taxon>
        <taxon>Ecdysozoa</taxon>
        <taxon>Arthropoda</taxon>
        <taxon>Hexapoda</taxon>
        <taxon>Insecta</taxon>
        <taxon>Pterygota</taxon>
        <taxon>Neoptera</taxon>
        <taxon>Endopterygota</taxon>
        <taxon>Diptera</taxon>
        <taxon>Nematocera</taxon>
        <taxon>Culicoidea</taxon>
        <taxon>Chaoboridae</taxon>
        <taxon>Corethrella</taxon>
    </lineage>
</organism>